<dbReference type="STRING" id="1480694.DC28_07465"/>
<reference evidence="1 2" key="1">
    <citation type="submission" date="2014-05" db="EMBL/GenBank/DDBJ databases">
        <title>De novo Genome Sequence of Spirocheata sp.</title>
        <authorList>
            <person name="Shivani Y."/>
            <person name="Subhash Y."/>
            <person name="Tushar L."/>
            <person name="Sasikala C."/>
            <person name="Ramana C.V."/>
        </authorList>
    </citation>
    <scope>NUCLEOTIDE SEQUENCE [LARGE SCALE GENOMIC DNA]</scope>
    <source>
        <strain evidence="1 2">JC230</strain>
    </source>
</reference>
<dbReference type="Proteomes" id="UP000029692">
    <property type="component" value="Unassembled WGS sequence"/>
</dbReference>
<organism evidence="1 2">
    <name type="scientific">Spirochaeta lutea</name>
    <dbReference type="NCBI Taxonomy" id="1480694"/>
    <lineage>
        <taxon>Bacteria</taxon>
        <taxon>Pseudomonadati</taxon>
        <taxon>Spirochaetota</taxon>
        <taxon>Spirochaetia</taxon>
        <taxon>Spirochaetales</taxon>
        <taxon>Spirochaetaceae</taxon>
        <taxon>Spirochaeta</taxon>
    </lineage>
</organism>
<protein>
    <submittedName>
        <fullName evidence="1">Uncharacterized protein</fullName>
    </submittedName>
</protein>
<gene>
    <name evidence="1" type="ORF">DC28_07465</name>
</gene>
<comment type="caution">
    <text evidence="1">The sequence shown here is derived from an EMBL/GenBank/DDBJ whole genome shotgun (WGS) entry which is preliminary data.</text>
</comment>
<proteinExistence type="predicted"/>
<dbReference type="AlphaFoldDB" id="A0A098QWX0"/>
<keyword evidence="2" id="KW-1185">Reference proteome</keyword>
<evidence type="ECO:0000313" key="2">
    <source>
        <dbReference type="Proteomes" id="UP000029692"/>
    </source>
</evidence>
<evidence type="ECO:0000313" key="1">
    <source>
        <dbReference type="EMBL" id="KGE72214.1"/>
    </source>
</evidence>
<dbReference type="EMBL" id="JNUP01000059">
    <property type="protein sequence ID" value="KGE72214.1"/>
    <property type="molecule type" value="Genomic_DNA"/>
</dbReference>
<name>A0A098QWX0_9SPIO</name>
<accession>A0A098QWX0</accession>
<sequence>MSRWFRVLFENGQPEVRYAEVSRCFGVFLGILFLLTAPGVSAQPSTDELIYEITEVVLELPGNRRVAINPKELTGTAQPVQPDYETVESLLTAVAHRYLVSIAEYKLAASGDDETQLSLHVFCQPQGQGDMFLRSLSLFSLHPAEISPGLSRELLYAQQQDITLMFDWVTSPLQLVNGLEVYAGFSRIPHPALSDLPSDPRDRLSLGVSLGHQWFFSNDSSLRLAVTSGFDVDNYAPDPGGISLGGLVRFSSSRNLKDSRFIGANLTRFRPATGEVSGTVVLHGKPDSLLFSGDRLTLDGRFSYGTPVGESRDGIILAPRGELRDLELDLVFPGILLDLTRDFLLFPGSGTASRQAVVFSYQMLYQTPRVVQVLLFELRPFVEHDLILSGRGLEGLTIAGGISLGASMGDGLPLDILRAGVLLDLLPLTQGSEPEISFYVSL</sequence>